<dbReference type="InterPro" id="IPR025419">
    <property type="entry name" value="DUF4142"/>
</dbReference>
<evidence type="ECO:0000259" key="3">
    <source>
        <dbReference type="Pfam" id="PF13628"/>
    </source>
</evidence>
<reference evidence="4 5" key="1">
    <citation type="submission" date="2023-08" db="EMBL/GenBank/DDBJ databases">
        <title>The whole genome sequence of Lysobacter yananisis.</title>
        <authorList>
            <person name="Sun H."/>
        </authorList>
    </citation>
    <scope>NUCLEOTIDE SEQUENCE [LARGE SCALE GENOMIC DNA]</scope>
    <source>
        <strain evidence="4 5">SNNU513</strain>
    </source>
</reference>
<dbReference type="RefSeq" id="WP_309152634.1">
    <property type="nucleotide sequence ID" value="NZ_CP133568.1"/>
</dbReference>
<feature type="domain" description="DUF4142" evidence="3">
    <location>
        <begin position="57"/>
        <end position="193"/>
    </location>
</feature>
<evidence type="ECO:0000256" key="2">
    <source>
        <dbReference type="SAM" id="SignalP"/>
    </source>
</evidence>
<feature type="compositionally biased region" description="Polar residues" evidence="1">
    <location>
        <begin position="33"/>
        <end position="52"/>
    </location>
</feature>
<feature type="chain" id="PRO_5045190824" evidence="2">
    <location>
        <begin position="23"/>
        <end position="202"/>
    </location>
</feature>
<dbReference type="Gene3D" id="1.20.1260.10">
    <property type="match status" value="1"/>
</dbReference>
<accession>A0ABY9PAQ2</accession>
<evidence type="ECO:0000256" key="1">
    <source>
        <dbReference type="SAM" id="MobiDB-lite"/>
    </source>
</evidence>
<dbReference type="PANTHER" id="PTHR38593:SF1">
    <property type="entry name" value="BLR2558 PROTEIN"/>
    <property type="match status" value="1"/>
</dbReference>
<proteinExistence type="predicted"/>
<feature type="signal peptide" evidence="2">
    <location>
        <begin position="1"/>
        <end position="22"/>
    </location>
</feature>
<evidence type="ECO:0000313" key="4">
    <source>
        <dbReference type="EMBL" id="WMT04142.1"/>
    </source>
</evidence>
<sequence>MHALNRKTVATPLLALSFAVLAGGTIGAPAQDPPTTRTTSPANRGGNPTTEATQRDSDSQALGLLAALNENEIAAARQAQQKGVSGPYLEFAQLMQTQHGDNLRKTRQLGTPGAGAEVESLKNKGRQELAELGRHQGKDYEVAYARAMVKGHEEALALIDDRLSDLARSAAVKSHLAQTRQHVAMHLELAKDLPAAAATAAR</sequence>
<keyword evidence="5" id="KW-1185">Reference proteome</keyword>
<evidence type="ECO:0000313" key="5">
    <source>
        <dbReference type="Proteomes" id="UP001229313"/>
    </source>
</evidence>
<dbReference type="PANTHER" id="PTHR38593">
    <property type="entry name" value="BLR2558 PROTEIN"/>
    <property type="match status" value="1"/>
</dbReference>
<organism evidence="4 5">
    <name type="scientific">Lysobacter yananisis</name>
    <dbReference type="NCBI Taxonomy" id="1003114"/>
    <lineage>
        <taxon>Bacteria</taxon>
        <taxon>Pseudomonadati</taxon>
        <taxon>Pseudomonadota</taxon>
        <taxon>Gammaproteobacteria</taxon>
        <taxon>Lysobacterales</taxon>
        <taxon>Lysobacteraceae</taxon>
        <taxon>Lysobacter</taxon>
    </lineage>
</organism>
<feature type="region of interest" description="Disordered" evidence="1">
    <location>
        <begin position="26"/>
        <end position="58"/>
    </location>
</feature>
<dbReference type="Pfam" id="PF13628">
    <property type="entry name" value="DUF4142"/>
    <property type="match status" value="1"/>
</dbReference>
<dbReference type="EMBL" id="CP133568">
    <property type="protein sequence ID" value="WMT04142.1"/>
    <property type="molecule type" value="Genomic_DNA"/>
</dbReference>
<gene>
    <name evidence="4" type="ORF">RDV84_04650</name>
</gene>
<dbReference type="InterPro" id="IPR012347">
    <property type="entry name" value="Ferritin-like"/>
</dbReference>
<name>A0ABY9PAQ2_9GAMM</name>
<protein>
    <submittedName>
        <fullName evidence="4">DUF4142 domain-containing protein</fullName>
    </submittedName>
</protein>
<keyword evidence="2" id="KW-0732">Signal</keyword>
<dbReference type="Proteomes" id="UP001229313">
    <property type="component" value="Chromosome"/>
</dbReference>